<protein>
    <submittedName>
        <fullName evidence="5">AraC family transcriptional regulator</fullName>
    </submittedName>
</protein>
<keyword evidence="6" id="KW-1185">Reference proteome</keyword>
<name>A0ABV2MNQ5_9HYPH</name>
<evidence type="ECO:0000259" key="4">
    <source>
        <dbReference type="PROSITE" id="PS01124"/>
    </source>
</evidence>
<dbReference type="SUPFAM" id="SSF46689">
    <property type="entry name" value="Homeodomain-like"/>
    <property type="match status" value="2"/>
</dbReference>
<accession>A0ABV2MNQ5</accession>
<dbReference type="Proteomes" id="UP001549077">
    <property type="component" value="Unassembled WGS sequence"/>
</dbReference>
<keyword evidence="1" id="KW-0805">Transcription regulation</keyword>
<dbReference type="Gene3D" id="1.10.10.60">
    <property type="entry name" value="Homeodomain-like"/>
    <property type="match status" value="1"/>
</dbReference>
<evidence type="ECO:0000256" key="3">
    <source>
        <dbReference type="ARBA" id="ARBA00023163"/>
    </source>
</evidence>
<reference evidence="5 6" key="1">
    <citation type="submission" date="2024-06" db="EMBL/GenBank/DDBJ databases">
        <title>Genomic Encyclopedia of Type Strains, Phase IV (KMG-IV): sequencing the most valuable type-strain genomes for metagenomic binning, comparative biology and taxonomic classification.</title>
        <authorList>
            <person name="Goeker M."/>
        </authorList>
    </citation>
    <scope>NUCLEOTIDE SEQUENCE [LARGE SCALE GENOMIC DNA]</scope>
    <source>
        <strain evidence="5 6">DSM 29288</strain>
    </source>
</reference>
<dbReference type="SUPFAM" id="SSF51215">
    <property type="entry name" value="Regulatory protein AraC"/>
    <property type="match status" value="1"/>
</dbReference>
<comment type="caution">
    <text evidence="5">The sequence shown here is derived from an EMBL/GenBank/DDBJ whole genome shotgun (WGS) entry which is preliminary data.</text>
</comment>
<dbReference type="InterPro" id="IPR009057">
    <property type="entry name" value="Homeodomain-like_sf"/>
</dbReference>
<sequence>MQILAAKFIAPDFPLATRTVRRYYSPGRTGEEEQVKDSRLSVYSFLSASPSALMSQSIDLGFGRSAALWSNGSDRMSYERPDGHTFSLYLTGGAGTRRLDGSPAARGRPGALCIMPQGHSSEWEITDHFEFVHLYVPDDQMRRMFAETFDRDSRLMVLPEATFADAPALARTLRQMTQAMSAGDHLMAEEAMTQTIKDFFVDPRYGGMRSRAISGGLAPHIRRRILDYIEAHLDETIRLQDLAAIGQLSAFHFQRMFRASYGVSPHGWVAHRRVERAKSMLRGKDPIAQIASACGFSSQSHMTRAFKLGAGVTPSAYRQRL</sequence>
<proteinExistence type="predicted"/>
<evidence type="ECO:0000313" key="6">
    <source>
        <dbReference type="Proteomes" id="UP001549077"/>
    </source>
</evidence>
<dbReference type="PANTHER" id="PTHR46796">
    <property type="entry name" value="HTH-TYPE TRANSCRIPTIONAL ACTIVATOR RHAS-RELATED"/>
    <property type="match status" value="1"/>
</dbReference>
<gene>
    <name evidence="5" type="ORF">ABID08_005472</name>
</gene>
<keyword evidence="3" id="KW-0804">Transcription</keyword>
<dbReference type="InterPro" id="IPR037923">
    <property type="entry name" value="HTH-like"/>
</dbReference>
<dbReference type="Pfam" id="PF12833">
    <property type="entry name" value="HTH_18"/>
    <property type="match status" value="1"/>
</dbReference>
<dbReference type="PANTHER" id="PTHR46796:SF6">
    <property type="entry name" value="ARAC SUBFAMILY"/>
    <property type="match status" value="1"/>
</dbReference>
<dbReference type="InterPro" id="IPR050204">
    <property type="entry name" value="AraC_XylS_family_regulators"/>
</dbReference>
<dbReference type="PROSITE" id="PS01124">
    <property type="entry name" value="HTH_ARAC_FAMILY_2"/>
    <property type="match status" value="1"/>
</dbReference>
<evidence type="ECO:0000313" key="5">
    <source>
        <dbReference type="EMBL" id="MET3758090.1"/>
    </source>
</evidence>
<dbReference type="EMBL" id="JBEPMY010000024">
    <property type="protein sequence ID" value="MET3758090.1"/>
    <property type="molecule type" value="Genomic_DNA"/>
</dbReference>
<dbReference type="InterPro" id="IPR018060">
    <property type="entry name" value="HTH_AraC"/>
</dbReference>
<evidence type="ECO:0000256" key="1">
    <source>
        <dbReference type="ARBA" id="ARBA00023015"/>
    </source>
</evidence>
<feature type="domain" description="HTH araC/xylS-type" evidence="4">
    <location>
        <begin position="223"/>
        <end position="320"/>
    </location>
</feature>
<dbReference type="SMART" id="SM00342">
    <property type="entry name" value="HTH_ARAC"/>
    <property type="match status" value="1"/>
</dbReference>
<organism evidence="5 6">
    <name type="scientific">Rhizobium binae</name>
    <dbReference type="NCBI Taxonomy" id="1138190"/>
    <lineage>
        <taxon>Bacteria</taxon>
        <taxon>Pseudomonadati</taxon>
        <taxon>Pseudomonadota</taxon>
        <taxon>Alphaproteobacteria</taxon>
        <taxon>Hyphomicrobiales</taxon>
        <taxon>Rhizobiaceae</taxon>
        <taxon>Rhizobium/Agrobacterium group</taxon>
        <taxon>Rhizobium</taxon>
    </lineage>
</organism>
<evidence type="ECO:0000256" key="2">
    <source>
        <dbReference type="ARBA" id="ARBA00023125"/>
    </source>
</evidence>
<keyword evidence="2" id="KW-0238">DNA-binding</keyword>